<evidence type="ECO:0000313" key="2">
    <source>
        <dbReference type="Proteomes" id="UP000295264"/>
    </source>
</evidence>
<dbReference type="InterPro" id="IPR043502">
    <property type="entry name" value="DNA/RNA_pol_sf"/>
</dbReference>
<name>A0A484H2L6_SOUCH</name>
<feature type="non-terminal residue" evidence="1">
    <location>
        <position position="1"/>
    </location>
</feature>
<dbReference type="AlphaFoldDB" id="A0A484H2L6"/>
<proteinExistence type="predicted"/>
<comment type="caution">
    <text evidence="1">The sequence shown here is derived from an EMBL/GenBank/DDBJ whole genome shotgun (WGS) entry which is preliminary data.</text>
</comment>
<reference evidence="1 2" key="1">
    <citation type="journal article" date="2018" name="Genomics">
        <title>Molecular footprints of inshore aquatic adaptation in Indo-Pacific humpback dolphin (Sousa chinensis).</title>
        <authorList>
            <person name="Ming Y."/>
            <person name="Jian J."/>
            <person name="Yu F."/>
            <person name="Yu X."/>
            <person name="Wang J."/>
            <person name="Liu W."/>
        </authorList>
    </citation>
    <scope>NUCLEOTIDE SEQUENCE [LARGE SCALE GENOMIC DNA]</scope>
    <source>
        <strain evidence="1">MY-2018</strain>
        <tissue evidence="1">Skin</tissue>
    </source>
</reference>
<accession>A0A484H2L6</accession>
<dbReference type="Gene3D" id="3.10.10.10">
    <property type="entry name" value="HIV Type 1 Reverse Transcriptase, subunit A, domain 1"/>
    <property type="match status" value="1"/>
</dbReference>
<feature type="non-terminal residue" evidence="1">
    <location>
        <position position="134"/>
    </location>
</feature>
<dbReference type="Proteomes" id="UP000295264">
    <property type="component" value="Unassembled WGS sequence"/>
</dbReference>
<gene>
    <name evidence="1" type="ORF">DBR06_SOUSAS6810053</name>
</gene>
<dbReference type="EMBL" id="QWLN02000256">
    <property type="protein sequence ID" value="TEA42148.1"/>
    <property type="molecule type" value="Genomic_DNA"/>
</dbReference>
<protein>
    <recommendedName>
        <fullName evidence="3">Peptidase A2 domain-containing protein</fullName>
    </recommendedName>
</protein>
<organism evidence="1 2">
    <name type="scientific">Sousa chinensis</name>
    <name type="common">Indo-pacific humpbacked dolphin</name>
    <name type="synonym">Steno chinensis</name>
    <dbReference type="NCBI Taxonomy" id="103600"/>
    <lineage>
        <taxon>Eukaryota</taxon>
        <taxon>Metazoa</taxon>
        <taxon>Chordata</taxon>
        <taxon>Craniata</taxon>
        <taxon>Vertebrata</taxon>
        <taxon>Euteleostomi</taxon>
        <taxon>Mammalia</taxon>
        <taxon>Eutheria</taxon>
        <taxon>Laurasiatheria</taxon>
        <taxon>Artiodactyla</taxon>
        <taxon>Whippomorpha</taxon>
        <taxon>Cetacea</taxon>
        <taxon>Odontoceti</taxon>
        <taxon>Delphinidae</taxon>
        <taxon>Sousa</taxon>
    </lineage>
</organism>
<sequence>YILSFLVTPECPHPLLGRGIMNKLGTRLLLGGTTAVTPLQFLVLETQPPLRTGTPALAELPVGPQVWADGMPGGVITASPVLITLKEPNSFPSQKQYPIRPEAPRGLQHLISKFLQHGLLIPYSSPCNTPIFTV</sequence>
<keyword evidence="2" id="KW-1185">Reference proteome</keyword>
<dbReference type="SUPFAM" id="SSF56672">
    <property type="entry name" value="DNA/RNA polymerases"/>
    <property type="match status" value="1"/>
</dbReference>
<evidence type="ECO:0000313" key="1">
    <source>
        <dbReference type="EMBL" id="TEA42148.1"/>
    </source>
</evidence>
<evidence type="ECO:0008006" key="3">
    <source>
        <dbReference type="Google" id="ProtNLM"/>
    </source>
</evidence>